<sequence>MTTIEGSRVEVKVTPNTKGFYESLRSYLRRVEHNLNVGVDIIPDLDRYRLVTREIEATELEQSVNLIPDNQRIEKALKAQGGKDLQQKIALMPEDKELRRDIDRLSEKAERTFSRATKNGFDIKQSDIRKQVAKLEAAANKADFHWTAELELDTDNAHRDLARLSRAIDVADRMEREVRAAENSIRRLNRQRISPAVKLDVDGLNRQLADYQRTVNDSLTVDPKDRAKLLASLKDIETNVDLQLGEARRRFEEFQDKHDKIEADLDLKTALARAHMMSFTRPRSVEIIARLNTTQAGKILNGMLYGSTGLKGVENQFERLVNLFDKFDTVVPKIAVIGGVLGSVSAGAINLSRSILGVGSSLVTMSKAALAAPAALSGLAAAGYVGYRIYGDLGEKFDVASTALSNLNHELGENSWKEYGDNLYRLADDIAPTLTKGLNGIATEEGKVLNGLIDVARQADNLQWLPTIFERSRQAVSNLSPGLQDLVKGFLNLGDATSQYLPRAATYISDVSTRFADWVTQAERTGAITAAMRKVIEQAGYLKSSIQSVTGILTGLYSGLAESENGIQGFSEALGSANRAVNSFRFQQVLHALGNGAQWAQEAVRGSFSDIGSAAYSLKDTFADALGNAGRIVSSLVSNISRVLSGSKSGLNDFSNGITQGFTKAMDAIGDAAPMFDSLLSMVGQLSKTFGGTFAASLKAAAPLIQSIAKATEAVSKAFSALPAPLQAAIGLYMTFGRAGKSAWNTLKTATLDNVMQMADYSRKLSSMGVTMKGFTPSILDVAAAWGSMQTSAKTAASGVEASGKSIASASTMMDKLKMAGGGAVAALSSMGPAIGVAMGITALTTAYADYTMKAQATETGTNAIKDSLNNVDTSLAATTGHVTELNRQIKELFADKNYGETGLNWLSDWETGFDTAKDAAHELGITTQELADSITDGGNAYEQMHDKLQQIIDDENNYITLDTGTVENNKVKAAEKVLDSLEKQHQAYLDNANATALANGYAEDYASHLDALGESADSVAISIMSADEKMALQNRAMQTAASLTSQLAKAQRTARDSASNYYSTVDSLGQSIEQVNALVANGQTIWDDAANNFNFASEAGRAAQATMDNLGQSAQSYIQALVDAGTSQDDVKAKAEELSGQLAATADSFGLPKSAVEALQEQYSLTPSEIETLFKVKTEESKAALTSYLADYQAAFPDEGRTAIYQSVLEGINSGALTSIEDVQARCDELIKDPYQAKLDVDPLSIDEVAGAVDAANASLRTFATKENVAHLVADDQATAVINTVNATGLLPKDTKLTADDMTSAVIDYVNSRNLDPKTTSLSAEDYATAIIEYVQKQNLLPKDTKLSATDLATTVIANINKQRMADKGFSVNANDNATQIISRVQQLQIADKTFNVTAYYTSAGEKVIGGTIPKNAYATGGRIYGPGSGTSDSIPALLSNGEHVVRAASVKKLDALYGGGFLDYLNKYGKLPTEMPVRHTASFRSQQRAFASGGRVQATFKPDMTININPVVRVALPESQSKPDMHVTQNFNTKIVRPADDMYVAASIMHRNATQMAGRLTR</sequence>
<protein>
    <submittedName>
        <fullName evidence="2">Tail measure</fullName>
    </submittedName>
</protein>
<comment type="caution">
    <text evidence="2">The sequence shown here is derived from an EMBL/GenBank/DDBJ whole genome shotgun (WGS) entry which is preliminary data.</text>
</comment>
<keyword evidence="1" id="KW-0175">Coiled coil</keyword>
<accession>A0A7Y0HVD5</accession>
<name>A0A7Y0HVD5_9BIFI</name>
<dbReference type="Proteomes" id="UP000543419">
    <property type="component" value="Unassembled WGS sequence"/>
</dbReference>
<evidence type="ECO:0000256" key="1">
    <source>
        <dbReference type="SAM" id="Coils"/>
    </source>
</evidence>
<feature type="coiled-coil region" evidence="1">
    <location>
        <begin position="164"/>
        <end position="191"/>
    </location>
</feature>
<organism evidence="2 3">
    <name type="scientific">Bifidobacterium olomucense</name>
    <dbReference type="NCBI Taxonomy" id="2675324"/>
    <lineage>
        <taxon>Bacteria</taxon>
        <taxon>Bacillati</taxon>
        <taxon>Actinomycetota</taxon>
        <taxon>Actinomycetes</taxon>
        <taxon>Bifidobacteriales</taxon>
        <taxon>Bifidobacteriaceae</taxon>
        <taxon>Bifidobacterium</taxon>
    </lineage>
</organism>
<reference evidence="2 3" key="1">
    <citation type="submission" date="2020-02" db="EMBL/GenBank/DDBJ databases">
        <title>Characterization of phylogenetic diversity of novel bifidobacterial species isolated in Czech ZOOs.</title>
        <authorList>
            <person name="Lugli G.A."/>
            <person name="Vera N.B."/>
            <person name="Ventura M."/>
        </authorList>
    </citation>
    <scope>NUCLEOTIDE SEQUENCE [LARGE SCALE GENOMIC DNA]</scope>
    <source>
        <strain evidence="2 3">DSM 109959</strain>
    </source>
</reference>
<evidence type="ECO:0000313" key="2">
    <source>
        <dbReference type="EMBL" id="NMM98160.1"/>
    </source>
</evidence>
<gene>
    <name evidence="2" type="ORF">G1C97_1109</name>
</gene>
<dbReference type="RefSeq" id="WP_169240929.1">
    <property type="nucleotide sequence ID" value="NZ_JAAIIG010000004.1"/>
</dbReference>
<evidence type="ECO:0000313" key="3">
    <source>
        <dbReference type="Proteomes" id="UP000543419"/>
    </source>
</evidence>
<keyword evidence="3" id="KW-1185">Reference proteome</keyword>
<proteinExistence type="predicted"/>
<dbReference type="EMBL" id="JAAIIG010000004">
    <property type="protein sequence ID" value="NMM98160.1"/>
    <property type="molecule type" value="Genomic_DNA"/>
</dbReference>